<keyword evidence="3" id="KW-1185">Reference proteome</keyword>
<dbReference type="EMBL" id="WUMU01000006">
    <property type="protein sequence ID" value="MXN17729.1"/>
    <property type="molecule type" value="Genomic_DNA"/>
</dbReference>
<dbReference type="Proteomes" id="UP000477911">
    <property type="component" value="Unassembled WGS sequence"/>
</dbReference>
<dbReference type="InterPro" id="IPR036282">
    <property type="entry name" value="Glutathione-S-Trfase_C_sf"/>
</dbReference>
<evidence type="ECO:0000313" key="2">
    <source>
        <dbReference type="EMBL" id="MXN17729.1"/>
    </source>
</evidence>
<dbReference type="RefSeq" id="WP_160893355.1">
    <property type="nucleotide sequence ID" value="NZ_WUMU01000006.1"/>
</dbReference>
<comment type="caution">
    <text evidence="2">The sequence shown here is derived from an EMBL/GenBank/DDBJ whole genome shotgun (WGS) entry which is preliminary data.</text>
</comment>
<dbReference type="InterPro" id="IPR036249">
    <property type="entry name" value="Thioredoxin-like_sf"/>
</dbReference>
<dbReference type="SUPFAM" id="SSF52833">
    <property type="entry name" value="Thioredoxin-like"/>
    <property type="match status" value="1"/>
</dbReference>
<dbReference type="Pfam" id="PF13410">
    <property type="entry name" value="GST_C_2"/>
    <property type="match status" value="1"/>
</dbReference>
<dbReference type="GO" id="GO:0016740">
    <property type="term" value="F:transferase activity"/>
    <property type="evidence" value="ECO:0007669"/>
    <property type="project" value="UniProtKB-KW"/>
</dbReference>
<dbReference type="SUPFAM" id="SSF47616">
    <property type="entry name" value="GST C-terminal domain-like"/>
    <property type="match status" value="1"/>
</dbReference>
<dbReference type="AlphaFoldDB" id="A0A6L7G1C0"/>
<dbReference type="Gene3D" id="1.20.1050.10">
    <property type="match status" value="1"/>
</dbReference>
<dbReference type="CDD" id="cd03205">
    <property type="entry name" value="GST_C_6"/>
    <property type="match status" value="1"/>
</dbReference>
<dbReference type="InterPro" id="IPR004045">
    <property type="entry name" value="Glutathione_S-Trfase_N"/>
</dbReference>
<gene>
    <name evidence="2" type="ORF">GR170_07785</name>
</gene>
<dbReference type="Gene3D" id="3.40.30.10">
    <property type="entry name" value="Glutaredoxin"/>
    <property type="match status" value="1"/>
</dbReference>
<accession>A0A6L7G1C0</accession>
<evidence type="ECO:0000259" key="1">
    <source>
        <dbReference type="Pfam" id="PF13409"/>
    </source>
</evidence>
<reference evidence="2 3" key="1">
    <citation type="submission" date="2019-12" db="EMBL/GenBank/DDBJ databases">
        <authorList>
            <person name="Li M."/>
        </authorList>
    </citation>
    <scope>NUCLEOTIDE SEQUENCE [LARGE SCALE GENOMIC DNA]</scope>
    <source>
        <strain evidence="2 3">GBMRC 2024</strain>
    </source>
</reference>
<organism evidence="2 3">
    <name type="scientific">Pseudooceanicola albus</name>
    <dbReference type="NCBI Taxonomy" id="2692189"/>
    <lineage>
        <taxon>Bacteria</taxon>
        <taxon>Pseudomonadati</taxon>
        <taxon>Pseudomonadota</taxon>
        <taxon>Alphaproteobacteria</taxon>
        <taxon>Rhodobacterales</taxon>
        <taxon>Paracoccaceae</taxon>
        <taxon>Pseudooceanicola</taxon>
    </lineage>
</organism>
<proteinExistence type="predicted"/>
<name>A0A6L7G1C0_9RHOB</name>
<dbReference type="Pfam" id="PF13409">
    <property type="entry name" value="GST_N_2"/>
    <property type="match status" value="1"/>
</dbReference>
<feature type="domain" description="GST N-terminal" evidence="1">
    <location>
        <begin position="10"/>
        <end position="79"/>
    </location>
</feature>
<keyword evidence="2" id="KW-0808">Transferase</keyword>
<protein>
    <submittedName>
        <fullName evidence="2">Glutathione S-transferase</fullName>
    </submittedName>
</protein>
<sequence>MDLKLFHAAASPFVRKVVVAARERGLFERLELIAAAPLPIRRDPQVARHNPSGKIPCLLLPDGSALFDSRVITAWIDAQGQDGEALYPVEGEARFRVLTLEALADSILDAAILLRSEETLRPEPLRWPDWSAGQAAKITAGLDALERSWGPCLGQSFHAGAIATACALGYLDFRLPGMEWRSGRPALAGWYEQILVRPSMRLSDPALAAVA</sequence>
<evidence type="ECO:0000313" key="3">
    <source>
        <dbReference type="Proteomes" id="UP000477911"/>
    </source>
</evidence>